<name>A0A0E9VLE8_ANGAN</name>
<reference evidence="1" key="2">
    <citation type="journal article" date="2015" name="Fish Shellfish Immunol.">
        <title>Early steps in the European eel (Anguilla anguilla)-Vibrio vulnificus interaction in the gills: Role of the RtxA13 toxin.</title>
        <authorList>
            <person name="Callol A."/>
            <person name="Pajuelo D."/>
            <person name="Ebbesson L."/>
            <person name="Teles M."/>
            <person name="MacKenzie S."/>
            <person name="Amaro C."/>
        </authorList>
    </citation>
    <scope>NUCLEOTIDE SEQUENCE</scope>
</reference>
<sequence>MFMMSSLA</sequence>
<protein>
    <submittedName>
        <fullName evidence="1">Uncharacterized protein</fullName>
    </submittedName>
</protein>
<accession>A0A0E9VLE8</accession>
<proteinExistence type="predicted"/>
<reference evidence="1" key="1">
    <citation type="submission" date="2014-11" db="EMBL/GenBank/DDBJ databases">
        <authorList>
            <person name="Amaro Gonzalez C."/>
        </authorList>
    </citation>
    <scope>NUCLEOTIDE SEQUENCE</scope>
</reference>
<organism evidence="1">
    <name type="scientific">Anguilla anguilla</name>
    <name type="common">European freshwater eel</name>
    <name type="synonym">Muraena anguilla</name>
    <dbReference type="NCBI Taxonomy" id="7936"/>
    <lineage>
        <taxon>Eukaryota</taxon>
        <taxon>Metazoa</taxon>
        <taxon>Chordata</taxon>
        <taxon>Craniata</taxon>
        <taxon>Vertebrata</taxon>
        <taxon>Euteleostomi</taxon>
        <taxon>Actinopterygii</taxon>
        <taxon>Neopterygii</taxon>
        <taxon>Teleostei</taxon>
        <taxon>Anguilliformes</taxon>
        <taxon>Anguillidae</taxon>
        <taxon>Anguilla</taxon>
    </lineage>
</organism>
<dbReference type="EMBL" id="GBXM01030524">
    <property type="protein sequence ID" value="JAH78053.1"/>
    <property type="molecule type" value="Transcribed_RNA"/>
</dbReference>
<evidence type="ECO:0000313" key="1">
    <source>
        <dbReference type="EMBL" id="JAH78053.1"/>
    </source>
</evidence>